<dbReference type="OrthoDB" id="8004955at2"/>
<dbReference type="RefSeq" id="WP_126700781.1">
    <property type="nucleotide sequence ID" value="NZ_RWKW01000054.1"/>
</dbReference>
<gene>
    <name evidence="6" type="ORF">EJC49_15170</name>
</gene>
<dbReference type="PANTHER" id="PTHR42792">
    <property type="entry name" value="FLAGELLIN"/>
    <property type="match status" value="1"/>
</dbReference>
<keyword evidence="2 3" id="KW-0975">Bacterial flagellum</keyword>
<dbReference type="NCBIfam" id="NF004669">
    <property type="entry name" value="PRK06008.1"/>
    <property type="match status" value="1"/>
</dbReference>
<organism evidence="6 7">
    <name type="scientific">Aquibium carbonis</name>
    <dbReference type="NCBI Taxonomy" id="2495581"/>
    <lineage>
        <taxon>Bacteria</taxon>
        <taxon>Pseudomonadati</taxon>
        <taxon>Pseudomonadota</taxon>
        <taxon>Alphaproteobacteria</taxon>
        <taxon>Hyphomicrobiales</taxon>
        <taxon>Phyllobacteriaceae</taxon>
        <taxon>Aquibium</taxon>
    </lineage>
</organism>
<evidence type="ECO:0000256" key="1">
    <source>
        <dbReference type="ARBA" id="ARBA00005709"/>
    </source>
</evidence>
<dbReference type="AlphaFoldDB" id="A0A429YVR9"/>
<dbReference type="InterPro" id="IPR001029">
    <property type="entry name" value="Flagellin_N"/>
</dbReference>
<dbReference type="PANTHER" id="PTHR42792:SF1">
    <property type="entry name" value="FLAGELLAR HOOK-ASSOCIATED PROTEIN 3"/>
    <property type="match status" value="1"/>
</dbReference>
<dbReference type="SUPFAM" id="SSF64518">
    <property type="entry name" value="Phase 1 flagellin"/>
    <property type="match status" value="1"/>
</dbReference>
<keyword evidence="7" id="KW-1185">Reference proteome</keyword>
<dbReference type="InterPro" id="IPR001492">
    <property type="entry name" value="Flagellin"/>
</dbReference>
<dbReference type="InterPro" id="IPR046358">
    <property type="entry name" value="Flagellin_C"/>
</dbReference>
<evidence type="ECO:0000313" key="7">
    <source>
        <dbReference type="Proteomes" id="UP000278398"/>
    </source>
</evidence>
<evidence type="ECO:0000259" key="4">
    <source>
        <dbReference type="Pfam" id="PF00669"/>
    </source>
</evidence>
<sequence>MKVNFVSTDAIRNALRYSLTKMQTELIAGQKEVQTGRVADLGLSIGVRTGKAVTLSRDIVRMETIVGTNSLVASRLTATQNALGQISEGSSTFLSALAAAVSGDADQATTRQAAVSMLQSLTGIVNSSFNGEHVFAGVNTDVVPLADYFDASAPGPKDAIDAAFLAEFGFAADDPAADAITADQMTAFLDGALRDEFFGSGWETNWSSASDQGITTRIALNETAETSVSANVEGIRKLTMAAAMVANLFSGDLNDQALIAIADKAVRMVGEALGDIAQTQARVGFTEQRISNATERVEMQIDIFKTFLNELEGVDPYEASTRVNALISQIETSYALTARIQQLSLTRLL</sequence>
<evidence type="ECO:0000256" key="2">
    <source>
        <dbReference type="ARBA" id="ARBA00023143"/>
    </source>
</evidence>
<dbReference type="GO" id="GO:0009288">
    <property type="term" value="C:bacterial-type flagellum"/>
    <property type="evidence" value="ECO:0007669"/>
    <property type="project" value="UniProtKB-SubCell"/>
</dbReference>
<comment type="similarity">
    <text evidence="1 3">Belongs to the bacterial flagellin family.</text>
</comment>
<name>A0A429YVR9_9HYPH</name>
<dbReference type="GO" id="GO:0005576">
    <property type="term" value="C:extracellular region"/>
    <property type="evidence" value="ECO:0007669"/>
    <property type="project" value="UniProtKB-SubCell"/>
</dbReference>
<comment type="function">
    <text evidence="3">Flagellin is the subunit protein which polymerizes to form the filaments of bacterial flagella.</text>
</comment>
<accession>A0A429YVR9</accession>
<feature type="domain" description="Flagellin N-terminal" evidence="4">
    <location>
        <begin position="6"/>
        <end position="140"/>
    </location>
</feature>
<evidence type="ECO:0000256" key="3">
    <source>
        <dbReference type="RuleBase" id="RU362073"/>
    </source>
</evidence>
<proteinExistence type="inferred from homology"/>
<evidence type="ECO:0000259" key="5">
    <source>
        <dbReference type="Pfam" id="PF00700"/>
    </source>
</evidence>
<dbReference type="EMBL" id="RWKW01000054">
    <property type="protein sequence ID" value="RST85567.1"/>
    <property type="molecule type" value="Genomic_DNA"/>
</dbReference>
<keyword evidence="3" id="KW-0964">Secreted</keyword>
<dbReference type="Pfam" id="PF00700">
    <property type="entry name" value="Flagellin_C"/>
    <property type="match status" value="1"/>
</dbReference>
<keyword evidence="6" id="KW-0282">Flagellum</keyword>
<keyword evidence="6" id="KW-0966">Cell projection</keyword>
<keyword evidence="6" id="KW-0969">Cilium</keyword>
<evidence type="ECO:0000313" key="6">
    <source>
        <dbReference type="EMBL" id="RST85567.1"/>
    </source>
</evidence>
<dbReference type="Proteomes" id="UP000278398">
    <property type="component" value="Unassembled WGS sequence"/>
</dbReference>
<dbReference type="Pfam" id="PF00669">
    <property type="entry name" value="Flagellin_N"/>
    <property type="match status" value="1"/>
</dbReference>
<protein>
    <recommendedName>
        <fullName evidence="3">Flagellin</fullName>
    </recommendedName>
</protein>
<comment type="subcellular location">
    <subcellularLocation>
        <location evidence="3">Secreted</location>
    </subcellularLocation>
    <subcellularLocation>
        <location evidence="3">Bacterial flagellum</location>
    </subcellularLocation>
</comment>
<feature type="domain" description="Flagellin C-terminal" evidence="5">
    <location>
        <begin position="267"/>
        <end position="349"/>
    </location>
</feature>
<dbReference type="Gene3D" id="1.20.1330.10">
    <property type="entry name" value="f41 fragment of flagellin, N-terminal domain"/>
    <property type="match status" value="1"/>
</dbReference>
<dbReference type="GO" id="GO:0005198">
    <property type="term" value="F:structural molecule activity"/>
    <property type="evidence" value="ECO:0007669"/>
    <property type="project" value="UniProtKB-UniRule"/>
</dbReference>
<reference evidence="6 7" key="1">
    <citation type="submission" date="2018-12" db="EMBL/GenBank/DDBJ databases">
        <title>Mesorhizobium carbonis sp. nov., isolated from coal mine water.</title>
        <authorList>
            <person name="Xin W."/>
            <person name="Xu Z."/>
            <person name="Xiang F."/>
            <person name="Zhang J."/>
            <person name="Xi L."/>
            <person name="Liu J."/>
        </authorList>
    </citation>
    <scope>NUCLEOTIDE SEQUENCE [LARGE SCALE GENOMIC DNA]</scope>
    <source>
        <strain evidence="6 7">B2.3</strain>
    </source>
</reference>
<comment type="caution">
    <text evidence="6">The sequence shown here is derived from an EMBL/GenBank/DDBJ whole genome shotgun (WGS) entry which is preliminary data.</text>
</comment>